<feature type="compositionally biased region" description="Polar residues" evidence="1">
    <location>
        <begin position="108"/>
        <end position="120"/>
    </location>
</feature>
<proteinExistence type="predicted"/>
<dbReference type="Proteomes" id="UP001301769">
    <property type="component" value="Unassembled WGS sequence"/>
</dbReference>
<sequence length="212" mass="22991">MLDVPGRFCGLFVYSLLPFLYAPHWTGSSSFPGRVQSKQDPKSKYPPGGIFLFSSIHDVAMASKPFLLGGRGSPHGSPVAAPNLAVTWTGQPMETCSSLDSDHAAPHQPTNNPPSHCQEQATDKHIAAAVRTYLPLGITVVGIDTFLPNNYACEGGRFQQLLLKLANRASTSLARWLTKTNPGRGVSRTRRTYTGSAGDSNLVRILRTMHPY</sequence>
<organism evidence="2 3">
    <name type="scientific">Rhypophila decipiens</name>
    <dbReference type="NCBI Taxonomy" id="261697"/>
    <lineage>
        <taxon>Eukaryota</taxon>
        <taxon>Fungi</taxon>
        <taxon>Dikarya</taxon>
        <taxon>Ascomycota</taxon>
        <taxon>Pezizomycotina</taxon>
        <taxon>Sordariomycetes</taxon>
        <taxon>Sordariomycetidae</taxon>
        <taxon>Sordariales</taxon>
        <taxon>Naviculisporaceae</taxon>
        <taxon>Rhypophila</taxon>
    </lineage>
</organism>
<name>A0AAN6YJP5_9PEZI</name>
<evidence type="ECO:0000313" key="2">
    <source>
        <dbReference type="EMBL" id="KAK4219795.1"/>
    </source>
</evidence>
<reference evidence="2" key="1">
    <citation type="journal article" date="2023" name="Mol. Phylogenet. Evol.">
        <title>Genome-scale phylogeny and comparative genomics of the fungal order Sordariales.</title>
        <authorList>
            <person name="Hensen N."/>
            <person name="Bonometti L."/>
            <person name="Westerberg I."/>
            <person name="Brannstrom I.O."/>
            <person name="Guillou S."/>
            <person name="Cros-Aarteil S."/>
            <person name="Calhoun S."/>
            <person name="Haridas S."/>
            <person name="Kuo A."/>
            <person name="Mondo S."/>
            <person name="Pangilinan J."/>
            <person name="Riley R."/>
            <person name="LaButti K."/>
            <person name="Andreopoulos B."/>
            <person name="Lipzen A."/>
            <person name="Chen C."/>
            <person name="Yan M."/>
            <person name="Daum C."/>
            <person name="Ng V."/>
            <person name="Clum A."/>
            <person name="Steindorff A."/>
            <person name="Ohm R.A."/>
            <person name="Martin F."/>
            <person name="Silar P."/>
            <person name="Natvig D.O."/>
            <person name="Lalanne C."/>
            <person name="Gautier V."/>
            <person name="Ament-Velasquez S.L."/>
            <person name="Kruys A."/>
            <person name="Hutchinson M.I."/>
            <person name="Powell A.J."/>
            <person name="Barry K."/>
            <person name="Miller A.N."/>
            <person name="Grigoriev I.V."/>
            <person name="Debuchy R."/>
            <person name="Gladieux P."/>
            <person name="Hiltunen Thoren M."/>
            <person name="Johannesson H."/>
        </authorList>
    </citation>
    <scope>NUCLEOTIDE SEQUENCE</scope>
    <source>
        <strain evidence="2">PSN293</strain>
    </source>
</reference>
<accession>A0AAN6YJP5</accession>
<dbReference type="AlphaFoldDB" id="A0AAN6YJP5"/>
<comment type="caution">
    <text evidence="2">The sequence shown here is derived from an EMBL/GenBank/DDBJ whole genome shotgun (WGS) entry which is preliminary data.</text>
</comment>
<evidence type="ECO:0000256" key="1">
    <source>
        <dbReference type="SAM" id="MobiDB-lite"/>
    </source>
</evidence>
<keyword evidence="3" id="KW-1185">Reference proteome</keyword>
<evidence type="ECO:0000313" key="3">
    <source>
        <dbReference type="Proteomes" id="UP001301769"/>
    </source>
</evidence>
<dbReference type="EMBL" id="MU858046">
    <property type="protein sequence ID" value="KAK4219795.1"/>
    <property type="molecule type" value="Genomic_DNA"/>
</dbReference>
<protein>
    <submittedName>
        <fullName evidence="2">Uncharacterized protein</fullName>
    </submittedName>
</protein>
<gene>
    <name evidence="2" type="ORF">QBC37DRAFT_71429</name>
</gene>
<reference evidence="2" key="2">
    <citation type="submission" date="2023-05" db="EMBL/GenBank/DDBJ databases">
        <authorList>
            <consortium name="Lawrence Berkeley National Laboratory"/>
            <person name="Steindorff A."/>
            <person name="Hensen N."/>
            <person name="Bonometti L."/>
            <person name="Westerberg I."/>
            <person name="Brannstrom I.O."/>
            <person name="Guillou S."/>
            <person name="Cros-Aarteil S."/>
            <person name="Calhoun S."/>
            <person name="Haridas S."/>
            <person name="Kuo A."/>
            <person name="Mondo S."/>
            <person name="Pangilinan J."/>
            <person name="Riley R."/>
            <person name="Labutti K."/>
            <person name="Andreopoulos B."/>
            <person name="Lipzen A."/>
            <person name="Chen C."/>
            <person name="Yanf M."/>
            <person name="Daum C."/>
            <person name="Ng V."/>
            <person name="Clum A."/>
            <person name="Ohm R."/>
            <person name="Martin F."/>
            <person name="Silar P."/>
            <person name="Natvig D."/>
            <person name="Lalanne C."/>
            <person name="Gautier V."/>
            <person name="Ament-Velasquez S.L."/>
            <person name="Kruys A."/>
            <person name="Hutchinson M.I."/>
            <person name="Powell A.J."/>
            <person name="Barry K."/>
            <person name="Miller A.N."/>
            <person name="Grigoriev I.V."/>
            <person name="Debuchy R."/>
            <person name="Gladieux P."/>
            <person name="Thoren M.H."/>
            <person name="Johannesson H."/>
        </authorList>
    </citation>
    <scope>NUCLEOTIDE SEQUENCE</scope>
    <source>
        <strain evidence="2">PSN293</strain>
    </source>
</reference>
<feature type="region of interest" description="Disordered" evidence="1">
    <location>
        <begin position="96"/>
        <end position="121"/>
    </location>
</feature>